<sequence>MTKADKALLVAALTPEETRWATELADKLPGDVDLTFEEAKILTRIPIDRWPKRLLAKVRDAIDFEDFISDDHEGEEKP</sequence>
<dbReference type="OrthoDB" id="9846247at2"/>
<dbReference type="Proteomes" id="UP000324298">
    <property type="component" value="Unassembled WGS sequence"/>
</dbReference>
<organism evidence="1 2">
    <name type="scientific">Oryzomonas rubra</name>
    <dbReference type="NCBI Taxonomy" id="2509454"/>
    <lineage>
        <taxon>Bacteria</taxon>
        <taxon>Pseudomonadati</taxon>
        <taxon>Thermodesulfobacteriota</taxon>
        <taxon>Desulfuromonadia</taxon>
        <taxon>Geobacterales</taxon>
        <taxon>Geobacteraceae</taxon>
        <taxon>Oryzomonas</taxon>
    </lineage>
</organism>
<protein>
    <submittedName>
        <fullName evidence="1">Uncharacterized protein</fullName>
    </submittedName>
</protein>
<comment type="caution">
    <text evidence="1">The sequence shown here is derived from an EMBL/GenBank/DDBJ whole genome shotgun (WGS) entry which is preliminary data.</text>
</comment>
<dbReference type="RefSeq" id="WP_149306804.1">
    <property type="nucleotide sequence ID" value="NZ_SRSD01000003.1"/>
</dbReference>
<proteinExistence type="predicted"/>
<keyword evidence="2" id="KW-1185">Reference proteome</keyword>
<accession>A0A5A9XMW4</accession>
<gene>
    <name evidence="1" type="ORF">ET418_06695</name>
</gene>
<evidence type="ECO:0000313" key="1">
    <source>
        <dbReference type="EMBL" id="KAA0893489.1"/>
    </source>
</evidence>
<dbReference type="EMBL" id="SRSD01000003">
    <property type="protein sequence ID" value="KAA0893489.1"/>
    <property type="molecule type" value="Genomic_DNA"/>
</dbReference>
<evidence type="ECO:0000313" key="2">
    <source>
        <dbReference type="Proteomes" id="UP000324298"/>
    </source>
</evidence>
<name>A0A5A9XMW4_9BACT</name>
<dbReference type="AlphaFoldDB" id="A0A5A9XMW4"/>
<reference evidence="1 2" key="1">
    <citation type="submission" date="2019-04" db="EMBL/GenBank/DDBJ databases">
        <title>Geobacter ruber sp. nov., ferric-reducing bacteria isolated from paddy soil.</title>
        <authorList>
            <person name="Xu Z."/>
            <person name="Masuda Y."/>
            <person name="Itoh H."/>
            <person name="Senoo K."/>
        </authorList>
    </citation>
    <scope>NUCLEOTIDE SEQUENCE [LARGE SCALE GENOMIC DNA]</scope>
    <source>
        <strain evidence="1 2">Red88</strain>
    </source>
</reference>